<sequence length="441" mass="47320">MAVTFGPDALMVEKAVAADALQQLFLMSVFTQASLGGYEEGAFEMGDTVKFRRIRITEAEDYDPRTGSGANETEPGYVTGDTKLEKLFTNAIPVYHSDVKIQQYINETGPSMAYSIATAFERYLYSKLRTPTHASTGQVRYGVDMPIRIVATADTAPGKLGKFDQDLLVNGSVCLEEENTPPGELYAILATRAKGDYIGEQTPVDAGMVYAQSQVAALLQRGLPIGQFVQRMGFNVGGSNIIKTDGTQMGVADLDTASSAQASLAIASMSNNTDFVKADYATTTYLGAIDFVLTCTGLQNVAVGQIARIGPDSGAATAYGVVLRVNTGSKTVTLVPFAPDGTQLTTSDISTSTDKFSIPRVGSINVGYKKQALIRSARQMMPPEENAGAQVVTAADDDTGLALQIWTGNYQINKFKSSRRYSFLTGAKFTDYRQGVLMLSR</sequence>
<protein>
    <submittedName>
        <fullName evidence="1">Uncharacterized protein</fullName>
    </submittedName>
</protein>
<organism evidence="1 2">
    <name type="scientific">Leptolyngbya boryana NIES-2135</name>
    <dbReference type="NCBI Taxonomy" id="1973484"/>
    <lineage>
        <taxon>Bacteria</taxon>
        <taxon>Bacillati</taxon>
        <taxon>Cyanobacteriota</taxon>
        <taxon>Cyanophyceae</taxon>
        <taxon>Leptolyngbyales</taxon>
        <taxon>Leptolyngbyaceae</taxon>
        <taxon>Leptolyngbya group</taxon>
        <taxon>Leptolyngbya</taxon>
    </lineage>
</organism>
<dbReference type="AlphaFoldDB" id="A0A1Z4JFK9"/>
<proteinExistence type="predicted"/>
<evidence type="ECO:0000313" key="1">
    <source>
        <dbReference type="EMBL" id="BAY55277.1"/>
    </source>
</evidence>
<dbReference type="EMBL" id="AP018203">
    <property type="protein sequence ID" value="BAY55277.1"/>
    <property type="molecule type" value="Genomic_DNA"/>
</dbReference>
<reference evidence="1 2" key="1">
    <citation type="submission" date="2017-06" db="EMBL/GenBank/DDBJ databases">
        <title>Genome sequencing of cyanobaciteial culture collection at National Institute for Environmental Studies (NIES).</title>
        <authorList>
            <person name="Hirose Y."/>
            <person name="Shimura Y."/>
            <person name="Fujisawa T."/>
            <person name="Nakamura Y."/>
            <person name="Kawachi M."/>
        </authorList>
    </citation>
    <scope>NUCLEOTIDE SEQUENCE [LARGE SCALE GENOMIC DNA]</scope>
    <source>
        <strain evidence="1 2">NIES-2135</strain>
    </source>
</reference>
<gene>
    <name evidence="1" type="ORF">NIES2135_21000</name>
</gene>
<keyword evidence="2" id="KW-1185">Reference proteome</keyword>
<accession>A0A1Z4JFK9</accession>
<name>A0A1Z4JFK9_LEPBY</name>
<dbReference type="Proteomes" id="UP000217895">
    <property type="component" value="Chromosome"/>
</dbReference>
<evidence type="ECO:0000313" key="2">
    <source>
        <dbReference type="Proteomes" id="UP000217895"/>
    </source>
</evidence>